<keyword evidence="1" id="KW-1133">Transmembrane helix</keyword>
<evidence type="ECO:0000256" key="1">
    <source>
        <dbReference type="SAM" id="Phobius"/>
    </source>
</evidence>
<gene>
    <name evidence="2" type="ORF">EY643_02725</name>
</gene>
<dbReference type="RefSeq" id="WP_152660764.1">
    <property type="nucleotide sequence ID" value="NZ_CP036422.1"/>
</dbReference>
<feature type="transmembrane region" description="Helical" evidence="1">
    <location>
        <begin position="218"/>
        <end position="236"/>
    </location>
</feature>
<organism evidence="2 3">
    <name type="scientific">Halioglobus maricola</name>
    <dbReference type="NCBI Taxonomy" id="2601894"/>
    <lineage>
        <taxon>Bacteria</taxon>
        <taxon>Pseudomonadati</taxon>
        <taxon>Pseudomonadota</taxon>
        <taxon>Gammaproteobacteria</taxon>
        <taxon>Cellvibrionales</taxon>
        <taxon>Halieaceae</taxon>
        <taxon>Halioglobus</taxon>
    </lineage>
</organism>
<name>A0A5P9NFU4_9GAMM</name>
<protein>
    <recommendedName>
        <fullName evidence="4">DUF2232 domain-containing protein</fullName>
    </recommendedName>
</protein>
<feature type="transmembrane region" description="Helical" evidence="1">
    <location>
        <begin position="152"/>
        <end position="171"/>
    </location>
</feature>
<reference evidence="2 3" key="1">
    <citation type="submission" date="2019-02" db="EMBL/GenBank/DDBJ databases">
        <authorList>
            <person name="Li S.-H."/>
        </authorList>
    </citation>
    <scope>NUCLEOTIDE SEQUENCE [LARGE SCALE GENOMIC DNA]</scope>
    <source>
        <strain evidence="2 3">IMCC14385</strain>
    </source>
</reference>
<dbReference type="AlphaFoldDB" id="A0A5P9NFU4"/>
<feature type="transmembrane region" description="Helical" evidence="1">
    <location>
        <begin position="91"/>
        <end position="112"/>
    </location>
</feature>
<evidence type="ECO:0008006" key="4">
    <source>
        <dbReference type="Google" id="ProtNLM"/>
    </source>
</evidence>
<sequence>MKAIAEFAMRGRFQALLLTVGGAGSILFCWISAAVLALVTLRRGAGMGAQLWFWALLPSGLVWYTTGDSGPLALLTGTLVLALVLRATVSLPLAVLASIVTGAFAGLSVLILGEHYLDQMVAVFGEFLAQLEQNLSQGGEAVVLPRPTNLQIAGMLGAGTAMSSVLCLLLARYWQAALYNPGGFGDEFRAMRYAPGVATAMALVAVAVSALGVEYRTWAVIGMLPLNFAGLALVHARVRSRGQGSGWLFGFYAAWIIFDPLKLMVVFAAIADSWFDFRQRWPGLKSAKPGQDLDRGEDD</sequence>
<accession>A0A5P9NFU4</accession>
<proteinExistence type="predicted"/>
<evidence type="ECO:0000313" key="2">
    <source>
        <dbReference type="EMBL" id="QFU74652.1"/>
    </source>
</evidence>
<feature type="transmembrane region" description="Helical" evidence="1">
    <location>
        <begin position="15"/>
        <end position="41"/>
    </location>
</feature>
<keyword evidence="3" id="KW-1185">Reference proteome</keyword>
<keyword evidence="1" id="KW-0472">Membrane</keyword>
<dbReference type="EMBL" id="CP036422">
    <property type="protein sequence ID" value="QFU74652.1"/>
    <property type="molecule type" value="Genomic_DNA"/>
</dbReference>
<feature type="transmembrane region" description="Helical" evidence="1">
    <location>
        <begin position="61"/>
        <end position="84"/>
    </location>
</feature>
<dbReference type="OrthoDB" id="5659946at2"/>
<feature type="transmembrane region" description="Helical" evidence="1">
    <location>
        <begin position="248"/>
        <end position="271"/>
    </location>
</feature>
<dbReference type="KEGG" id="halc:EY643_02725"/>
<feature type="transmembrane region" description="Helical" evidence="1">
    <location>
        <begin position="192"/>
        <end position="212"/>
    </location>
</feature>
<dbReference type="Proteomes" id="UP000326287">
    <property type="component" value="Chromosome"/>
</dbReference>
<evidence type="ECO:0000313" key="3">
    <source>
        <dbReference type="Proteomes" id="UP000326287"/>
    </source>
</evidence>
<keyword evidence="1" id="KW-0812">Transmembrane</keyword>